<organism evidence="9 10">
    <name type="scientific">Candidatus Iainarchaeum sp</name>
    <dbReference type="NCBI Taxonomy" id="3101447"/>
    <lineage>
        <taxon>Archaea</taxon>
        <taxon>Candidatus Iainarchaeota</taxon>
        <taxon>Candidatus Iainarchaeia</taxon>
        <taxon>Candidatus Iainarchaeales</taxon>
        <taxon>Candidatus Iainarchaeaceae</taxon>
        <taxon>Candidatus Iainarchaeum</taxon>
    </lineage>
</organism>
<dbReference type="InterPro" id="IPR017770">
    <property type="entry name" value="RNA3'_term_phos_cyc_type_1"/>
</dbReference>
<dbReference type="GO" id="GO:0003963">
    <property type="term" value="F:RNA-3'-phosphate cyclase activity"/>
    <property type="evidence" value="ECO:0007669"/>
    <property type="project" value="UniProtKB-UniRule"/>
</dbReference>
<protein>
    <recommendedName>
        <fullName evidence="2 5">RNA 3'-terminal phosphate cyclase</fullName>
        <shortName evidence="5">RNA cyclase</shortName>
        <shortName evidence="5">RNA-3'-phosphate cyclase</shortName>
        <ecNumber evidence="5 6">6.5.1.4</ecNumber>
    </recommendedName>
</protein>
<keyword evidence="5" id="KW-0963">Cytoplasm</keyword>
<comment type="subcellular location">
    <subcellularLocation>
        <location evidence="5">Cytoplasm</location>
    </subcellularLocation>
</comment>
<evidence type="ECO:0000259" key="7">
    <source>
        <dbReference type="Pfam" id="PF01137"/>
    </source>
</evidence>
<dbReference type="SUPFAM" id="SSF52913">
    <property type="entry name" value="RNA 3'-terminal phosphate cyclase, RPTC, insert domain"/>
    <property type="match status" value="1"/>
</dbReference>
<dbReference type="GO" id="GO:0005524">
    <property type="term" value="F:ATP binding"/>
    <property type="evidence" value="ECO:0007669"/>
    <property type="project" value="UniProtKB-KW"/>
</dbReference>
<evidence type="ECO:0000313" key="9">
    <source>
        <dbReference type="EMBL" id="MBN2066980.1"/>
    </source>
</evidence>
<keyword evidence="4 5" id="KW-0547">Nucleotide-binding</keyword>
<feature type="domain" description="RNA 3'-terminal phosphate cyclase" evidence="7">
    <location>
        <begin position="11"/>
        <end position="331"/>
    </location>
</feature>
<gene>
    <name evidence="5" type="primary">rtcA</name>
    <name evidence="9" type="ORF">JW744_00755</name>
</gene>
<evidence type="ECO:0000256" key="2">
    <source>
        <dbReference type="ARBA" id="ARBA00021428"/>
    </source>
</evidence>
<dbReference type="InterPro" id="IPR013791">
    <property type="entry name" value="RNA3'-term_phos_cycl_insert"/>
</dbReference>
<evidence type="ECO:0000259" key="8">
    <source>
        <dbReference type="Pfam" id="PF05189"/>
    </source>
</evidence>
<dbReference type="Gene3D" id="3.30.360.20">
    <property type="entry name" value="RNA 3'-terminal phosphate cyclase, insert domain"/>
    <property type="match status" value="1"/>
</dbReference>
<dbReference type="EC" id="6.5.1.4" evidence="5 6"/>
<comment type="catalytic activity">
    <reaction evidence="5">
        <text>a 3'-end 3'-phospho-ribonucleotide-RNA + ATP = a 3'-end 2',3'-cyclophospho-ribonucleotide-RNA + AMP + diphosphate</text>
        <dbReference type="Rhea" id="RHEA:23976"/>
        <dbReference type="Rhea" id="RHEA-COMP:10463"/>
        <dbReference type="Rhea" id="RHEA-COMP:10464"/>
        <dbReference type="ChEBI" id="CHEBI:30616"/>
        <dbReference type="ChEBI" id="CHEBI:33019"/>
        <dbReference type="ChEBI" id="CHEBI:83062"/>
        <dbReference type="ChEBI" id="CHEBI:83064"/>
        <dbReference type="ChEBI" id="CHEBI:456215"/>
        <dbReference type="EC" id="6.5.1.4"/>
    </reaction>
</comment>
<dbReference type="Pfam" id="PF05189">
    <property type="entry name" value="RTC_insert"/>
    <property type="match status" value="1"/>
</dbReference>
<dbReference type="NCBIfam" id="TIGR03399">
    <property type="entry name" value="RNA_3prim_cycl"/>
    <property type="match status" value="1"/>
</dbReference>
<dbReference type="PANTHER" id="PTHR11096:SF0">
    <property type="entry name" value="RNA 3'-TERMINAL PHOSPHATE CYCLASE"/>
    <property type="match status" value="1"/>
</dbReference>
<evidence type="ECO:0000256" key="4">
    <source>
        <dbReference type="ARBA" id="ARBA00022741"/>
    </source>
</evidence>
<dbReference type="Pfam" id="PF01137">
    <property type="entry name" value="RTC"/>
    <property type="match status" value="1"/>
</dbReference>
<name>A0A939C9R9_9ARCH</name>
<evidence type="ECO:0000256" key="3">
    <source>
        <dbReference type="ARBA" id="ARBA00022598"/>
    </source>
</evidence>
<accession>A0A939C9R9</accession>
<dbReference type="InterPro" id="IPR023797">
    <property type="entry name" value="RNA3'_phos_cyclase_dom"/>
</dbReference>
<feature type="active site" description="Tele-AMP-histidine intermediate" evidence="5">
    <location>
        <position position="313"/>
    </location>
</feature>
<proteinExistence type="inferred from homology"/>
<feature type="binding site" evidence="5">
    <location>
        <position position="103"/>
    </location>
    <ligand>
        <name>ATP</name>
        <dbReference type="ChEBI" id="CHEBI:30616"/>
    </ligand>
</feature>
<dbReference type="Proteomes" id="UP000809243">
    <property type="component" value="Unassembled WGS sequence"/>
</dbReference>
<dbReference type="InterPro" id="IPR036553">
    <property type="entry name" value="RPTC_insert"/>
</dbReference>
<feature type="domain" description="RNA 3'-terminal phosphate cyclase insert" evidence="8">
    <location>
        <begin position="183"/>
        <end position="279"/>
    </location>
</feature>
<dbReference type="InterPro" id="IPR037136">
    <property type="entry name" value="RNA3'_phos_cyclase_dom_sf"/>
</dbReference>
<dbReference type="Gene3D" id="3.65.10.20">
    <property type="entry name" value="RNA 3'-terminal phosphate cyclase domain"/>
    <property type="match status" value="1"/>
</dbReference>
<keyword evidence="5" id="KW-0067">ATP-binding</keyword>
<dbReference type="GO" id="GO:0006396">
    <property type="term" value="P:RNA processing"/>
    <property type="evidence" value="ECO:0007669"/>
    <property type="project" value="UniProtKB-UniRule"/>
</dbReference>
<evidence type="ECO:0000256" key="5">
    <source>
        <dbReference type="HAMAP-Rule" id="MF_00200"/>
    </source>
</evidence>
<dbReference type="InterPro" id="IPR013792">
    <property type="entry name" value="RNA3'P_cycl/enolpyr_Trfase_a/b"/>
</dbReference>
<evidence type="ECO:0000256" key="6">
    <source>
        <dbReference type="NCBIfam" id="TIGR03399"/>
    </source>
</evidence>
<dbReference type="SUPFAM" id="SSF55205">
    <property type="entry name" value="EPT/RTPC-like"/>
    <property type="match status" value="2"/>
</dbReference>
<keyword evidence="3 5" id="KW-0436">Ligase</keyword>
<feature type="binding site" evidence="5">
    <location>
        <begin position="287"/>
        <end position="291"/>
    </location>
    <ligand>
        <name>ATP</name>
        <dbReference type="ChEBI" id="CHEBI:30616"/>
    </ligand>
</feature>
<dbReference type="PIRSF" id="PIRSF005378">
    <property type="entry name" value="RNA3'_term_phos_cycl_euk"/>
    <property type="match status" value="1"/>
</dbReference>
<dbReference type="PANTHER" id="PTHR11096">
    <property type="entry name" value="RNA 3' TERMINAL PHOSPHATE CYCLASE"/>
    <property type="match status" value="1"/>
</dbReference>
<comment type="function">
    <text evidence="5">Catalyzes the conversion of 3'-phosphate to a 2',3'-cyclic phosphodiester at the end of RNA. The mechanism of action of the enzyme occurs in 3 steps: (A) adenylation of the enzyme by ATP; (B) transfer of adenylate to an RNA-N3'P to produce RNA-N3'PP5'A; (C) and attack of the adjacent 2'-hydroxyl on the 3'-phosphorus in the diester linkage to produce the cyclic end product. The biological role of this enzyme is unknown but it is likely to function in some aspects of cellular RNA processing.</text>
</comment>
<dbReference type="GO" id="GO:0005737">
    <property type="term" value="C:cytoplasm"/>
    <property type="evidence" value="ECO:0007669"/>
    <property type="project" value="UniProtKB-SubCell"/>
</dbReference>
<comment type="similarity">
    <text evidence="1 5">Belongs to the RNA 3'-terminal cyclase family. Type 1 subfamily.</text>
</comment>
<dbReference type="InterPro" id="IPR000228">
    <property type="entry name" value="RNA3'_term_phos_cyc"/>
</dbReference>
<evidence type="ECO:0000313" key="10">
    <source>
        <dbReference type="Proteomes" id="UP000809243"/>
    </source>
</evidence>
<comment type="caution">
    <text evidence="9">The sequence shown here is derived from an EMBL/GenBank/DDBJ whole genome shotgun (WGS) entry which is preliminary data.</text>
</comment>
<reference evidence="9" key="1">
    <citation type="submission" date="2021-01" db="EMBL/GenBank/DDBJ databases">
        <title>Active Sulfur Cycling in an Early Earth Analoge.</title>
        <authorList>
            <person name="Hahn C.R."/>
            <person name="Youssef N.H."/>
            <person name="Elshahed M."/>
        </authorList>
    </citation>
    <scope>NUCLEOTIDE SEQUENCE</scope>
    <source>
        <strain evidence="9">Zod_Metabat.1151</strain>
    </source>
</reference>
<dbReference type="EMBL" id="JAFGDB010000014">
    <property type="protein sequence ID" value="MBN2066980.1"/>
    <property type="molecule type" value="Genomic_DNA"/>
</dbReference>
<dbReference type="AlphaFoldDB" id="A0A939C9R9"/>
<evidence type="ECO:0000256" key="1">
    <source>
        <dbReference type="ARBA" id="ARBA00009206"/>
    </source>
</evidence>
<dbReference type="HAMAP" id="MF_00200">
    <property type="entry name" value="RTC"/>
    <property type="match status" value="1"/>
</dbReference>
<sequence>MADAIEIDGSMMEGGGQTIRTALALSALARKPVKITKARASRPKPGLKPQHLAAAETLAEICSAGLRGAKPNSTELEFSPNEIKPANLNVRIGTAGSISLLLQQVLPVSLLQEIKLRIVGGTNVAWAPPVEFLQAALFPVLRKSGARLDLKVRKRGFFPKGQGVVHFSSKPAKLPLKPISLTELGGLESIEIVSSSASLPKDVSRNQAVAARHALQHLNLDFIEKIESSEHLATIGSAISVFARFSKGAVLSGSALGMKGKPAEQVGKEAAQALLAELEAKQPCDSHLADQLIPFMALAKGKSEIRATKLTQHCLTNIAVTEKFLPVKFSVRGSLGEPAEISVEGHAFSP</sequence>